<proteinExistence type="predicted"/>
<protein>
    <submittedName>
        <fullName evidence="2">PH domain-containing protein</fullName>
    </submittedName>
</protein>
<reference evidence="2" key="1">
    <citation type="submission" date="2022-11" db="UniProtKB">
        <authorList>
            <consortium name="WormBaseParasite"/>
        </authorList>
    </citation>
    <scope>IDENTIFICATION</scope>
</reference>
<sequence>MPEMTPKPSKNANSLPHSDPPTEKKGILRSLSFQFTPFYGTKKRRPGNTVHTYDSTPEDLTGNLGPIQGVQCQGLLMKKCNSKRRAKWNRRFFVLKECFLLYYSSRQKKRFDKYKKIDMHPKGIVPLIGCSIVPGGDIGKGKKYCLLITHPQFDSAIIVAANDAKIQEKWLKALREATKISFKNTVVGESLIRELESKGMQLNEEKKSFEERLQIEAEARKQEMEKNQMLEKTKEDLEKERDKLVKMTKKLKDDLHNVKNDLKLTNEGKKTLEQEKMSLMTKTQHLVSNLESLNMEKTKIEEQMSSIIREREKFLLENQNLSSTTCHLKNRLMEIESKTTCLVTEKEKVENLLRMNEKKTVELEQERQYYNNQTKELLSTLKEISQQKEMTEAELRDEMMARLGAERQLQAAEKALEHLENALRLTGAQMTELQEHILPDVHKLREFFEKCAEEARLEAD</sequence>
<organism evidence="1 2">
    <name type="scientific">Panagrolaimus sp. JU765</name>
    <dbReference type="NCBI Taxonomy" id="591449"/>
    <lineage>
        <taxon>Eukaryota</taxon>
        <taxon>Metazoa</taxon>
        <taxon>Ecdysozoa</taxon>
        <taxon>Nematoda</taxon>
        <taxon>Chromadorea</taxon>
        <taxon>Rhabditida</taxon>
        <taxon>Tylenchina</taxon>
        <taxon>Panagrolaimomorpha</taxon>
        <taxon>Panagrolaimoidea</taxon>
        <taxon>Panagrolaimidae</taxon>
        <taxon>Panagrolaimus</taxon>
    </lineage>
</organism>
<evidence type="ECO:0000313" key="1">
    <source>
        <dbReference type="Proteomes" id="UP000887576"/>
    </source>
</evidence>
<dbReference type="Proteomes" id="UP000887576">
    <property type="component" value="Unplaced"/>
</dbReference>
<name>A0AC34RP33_9BILA</name>
<evidence type="ECO:0000313" key="2">
    <source>
        <dbReference type="WBParaSite" id="JU765_v2.g8810.t1"/>
    </source>
</evidence>
<accession>A0AC34RP33</accession>
<dbReference type="WBParaSite" id="JU765_v2.g8810.t1">
    <property type="protein sequence ID" value="JU765_v2.g8810.t1"/>
    <property type="gene ID" value="JU765_v2.g8810"/>
</dbReference>